<accession>A0AAP6JGA9</accession>
<reference evidence="7 8" key="1">
    <citation type="submission" date="2023-12" db="EMBL/GenBank/DDBJ databases">
        <title>Whole-genome sequencing of halo(alkali)philic microorganisms from hypersaline lakes.</title>
        <authorList>
            <person name="Sorokin D.Y."/>
            <person name="Merkel A.Y."/>
            <person name="Messina E."/>
            <person name="Yakimov M."/>
        </authorList>
    </citation>
    <scope>NUCLEOTIDE SEQUENCE [LARGE SCALE GENOMIC DNA]</scope>
    <source>
        <strain evidence="7 8">AB-CW1</strain>
    </source>
</reference>
<comment type="caution">
    <text evidence="7">The sequence shown here is derived from an EMBL/GenBank/DDBJ whole genome shotgun (WGS) entry which is preliminary data.</text>
</comment>
<keyword evidence="3 6" id="KW-0963">Cytoplasm</keyword>
<dbReference type="GO" id="GO:0005829">
    <property type="term" value="C:cytosol"/>
    <property type="evidence" value="ECO:0007669"/>
    <property type="project" value="UniProtKB-SubCell"/>
</dbReference>
<proteinExistence type="inferred from homology"/>
<dbReference type="Gene3D" id="1.20.120.340">
    <property type="entry name" value="Flagellar protein FliS"/>
    <property type="match status" value="1"/>
</dbReference>
<dbReference type="InterPro" id="IPR003713">
    <property type="entry name" value="FliS"/>
</dbReference>
<evidence type="ECO:0000313" key="7">
    <source>
        <dbReference type="EMBL" id="MEA5444249.1"/>
    </source>
</evidence>
<evidence type="ECO:0000256" key="4">
    <source>
        <dbReference type="ARBA" id="ARBA00022795"/>
    </source>
</evidence>
<keyword evidence="7" id="KW-0966">Cell projection</keyword>
<evidence type="ECO:0000256" key="1">
    <source>
        <dbReference type="ARBA" id="ARBA00004514"/>
    </source>
</evidence>
<keyword evidence="7" id="KW-0282">Flagellum</keyword>
<dbReference type="Proteomes" id="UP001302316">
    <property type="component" value="Unassembled WGS sequence"/>
</dbReference>
<dbReference type="GO" id="GO:0071973">
    <property type="term" value="P:bacterial-type flagellum-dependent cell motility"/>
    <property type="evidence" value="ECO:0007669"/>
    <property type="project" value="TreeGrafter"/>
</dbReference>
<dbReference type="PANTHER" id="PTHR34773:SF1">
    <property type="entry name" value="FLAGELLAR SECRETION CHAPERONE FLIS"/>
    <property type="match status" value="1"/>
</dbReference>
<evidence type="ECO:0000256" key="3">
    <source>
        <dbReference type="ARBA" id="ARBA00022490"/>
    </source>
</evidence>
<dbReference type="GO" id="GO:0044780">
    <property type="term" value="P:bacterial-type flagellum assembly"/>
    <property type="evidence" value="ECO:0007669"/>
    <property type="project" value="InterPro"/>
</dbReference>
<keyword evidence="7" id="KW-0969">Cilium</keyword>
<dbReference type="PIRSF" id="PIRSF039090">
    <property type="entry name" value="Flis"/>
    <property type="match status" value="1"/>
</dbReference>
<keyword evidence="5" id="KW-0143">Chaperone</keyword>
<dbReference type="CDD" id="cd16098">
    <property type="entry name" value="FliS"/>
    <property type="match status" value="1"/>
</dbReference>
<sequence length="146" mass="16385">MYNVSRNAALTAYREMSVQGGVDEANPYRLIQMLMEGALDRIYQAQGCLERGEVGPKGEQIGRAVNIIDSLRAMLDHSHNPELSERLEQLYDYMCRRLTEANLYNDMEKLDEVAGLMREVKAGWDAIPDEAVQEAASHKQAPAAVE</sequence>
<keyword evidence="4 6" id="KW-1005">Bacterial flagellum biogenesis</keyword>
<evidence type="ECO:0000256" key="6">
    <source>
        <dbReference type="PIRNR" id="PIRNR039090"/>
    </source>
</evidence>
<comment type="similarity">
    <text evidence="2 6">Belongs to the FliS family.</text>
</comment>
<gene>
    <name evidence="7" type="primary">fliS</name>
    <name evidence="7" type="ORF">VCB98_00260</name>
</gene>
<evidence type="ECO:0000313" key="8">
    <source>
        <dbReference type="Proteomes" id="UP001302316"/>
    </source>
</evidence>
<dbReference type="AlphaFoldDB" id="A0AAP6JGA9"/>
<organism evidence="7 8">
    <name type="scientific">Natronospira elongata</name>
    <dbReference type="NCBI Taxonomy" id="3110268"/>
    <lineage>
        <taxon>Bacteria</taxon>
        <taxon>Pseudomonadati</taxon>
        <taxon>Pseudomonadota</taxon>
        <taxon>Gammaproteobacteria</taxon>
        <taxon>Natronospirales</taxon>
        <taxon>Natronospiraceae</taxon>
        <taxon>Natronospira</taxon>
    </lineage>
</organism>
<evidence type="ECO:0000256" key="2">
    <source>
        <dbReference type="ARBA" id="ARBA00008787"/>
    </source>
</evidence>
<dbReference type="InterPro" id="IPR036584">
    <property type="entry name" value="FliS_sf"/>
</dbReference>
<evidence type="ECO:0000256" key="5">
    <source>
        <dbReference type="ARBA" id="ARBA00023186"/>
    </source>
</evidence>
<comment type="subcellular location">
    <subcellularLocation>
        <location evidence="1 6">Cytoplasm</location>
        <location evidence="1 6">Cytosol</location>
    </subcellularLocation>
</comment>
<dbReference type="Pfam" id="PF02561">
    <property type="entry name" value="FliS"/>
    <property type="match status" value="1"/>
</dbReference>
<dbReference type="SUPFAM" id="SSF101116">
    <property type="entry name" value="Flagellar export chaperone FliS"/>
    <property type="match status" value="1"/>
</dbReference>
<protein>
    <recommendedName>
        <fullName evidence="6">Flagellar secretion chaperone FliS</fullName>
    </recommendedName>
</protein>
<dbReference type="PANTHER" id="PTHR34773">
    <property type="entry name" value="FLAGELLAR SECRETION CHAPERONE FLIS"/>
    <property type="match status" value="1"/>
</dbReference>
<dbReference type="NCBIfam" id="TIGR00208">
    <property type="entry name" value="fliS"/>
    <property type="match status" value="1"/>
</dbReference>
<dbReference type="RefSeq" id="WP_346049259.1">
    <property type="nucleotide sequence ID" value="NZ_JAYGII010000001.1"/>
</dbReference>
<dbReference type="EMBL" id="JAYGII010000001">
    <property type="protein sequence ID" value="MEA5444249.1"/>
    <property type="molecule type" value="Genomic_DNA"/>
</dbReference>
<name>A0AAP6JGA9_9GAMM</name>
<keyword evidence="8" id="KW-1185">Reference proteome</keyword>